<evidence type="ECO:0000256" key="10">
    <source>
        <dbReference type="ARBA" id="ARBA00022932"/>
    </source>
</evidence>
<dbReference type="Proteomes" id="UP000006556">
    <property type="component" value="Chromosome"/>
</dbReference>
<dbReference type="FunFam" id="3.20.20.140:FF:000047">
    <property type="entry name" value="PHP domain-containing protein"/>
    <property type="match status" value="1"/>
</dbReference>
<dbReference type="GO" id="GO:0006281">
    <property type="term" value="P:DNA repair"/>
    <property type="evidence" value="ECO:0007669"/>
    <property type="project" value="UniProtKB-KW"/>
</dbReference>
<evidence type="ECO:0000256" key="6">
    <source>
        <dbReference type="ARBA" id="ARBA00022634"/>
    </source>
</evidence>
<dbReference type="EC" id="4.2.99.18" evidence="3"/>
<dbReference type="SUPFAM" id="SSF89550">
    <property type="entry name" value="PHP domain-like"/>
    <property type="match status" value="1"/>
</dbReference>
<dbReference type="GO" id="GO:0003677">
    <property type="term" value="F:DNA binding"/>
    <property type="evidence" value="ECO:0007669"/>
    <property type="project" value="InterPro"/>
</dbReference>
<dbReference type="GO" id="GO:0005829">
    <property type="term" value="C:cytosol"/>
    <property type="evidence" value="ECO:0007669"/>
    <property type="project" value="TreeGrafter"/>
</dbReference>
<dbReference type="Pfam" id="PF02811">
    <property type="entry name" value="PHP"/>
    <property type="match status" value="1"/>
</dbReference>
<evidence type="ECO:0000256" key="1">
    <source>
        <dbReference type="ARBA" id="ARBA00004496"/>
    </source>
</evidence>
<dbReference type="InterPro" id="IPR002054">
    <property type="entry name" value="DNA-dir_DNA_pol_X"/>
</dbReference>
<name>A5D0X4_PELTS</name>
<keyword evidence="11" id="KW-0915">Sodium</keyword>
<dbReference type="PIRSF" id="PIRSF005047">
    <property type="entry name" value="UCP005047_YshC"/>
    <property type="match status" value="1"/>
</dbReference>
<dbReference type="InterPro" id="IPR003583">
    <property type="entry name" value="Hlx-hairpin-Hlx_DNA-bd_motif"/>
</dbReference>
<dbReference type="GO" id="GO:0140078">
    <property type="term" value="F:class I DNA-(apurinic or apyrimidinic site) endonuclease activity"/>
    <property type="evidence" value="ECO:0007669"/>
    <property type="project" value="UniProtKB-EC"/>
</dbReference>
<keyword evidence="7" id="KW-0235">DNA replication</keyword>
<dbReference type="InterPro" id="IPR029398">
    <property type="entry name" value="PolB_thumb"/>
</dbReference>
<dbReference type="SMART" id="SM00481">
    <property type="entry name" value="POLIIIAc"/>
    <property type="match status" value="1"/>
</dbReference>
<reference evidence="23" key="1">
    <citation type="journal article" date="2008" name="Genome Res.">
        <title>The genome of Pelotomaculum thermopropionicum reveals niche-associated evolution in anaerobic microbiota.</title>
        <authorList>
            <person name="Kosaka T."/>
            <person name="Kato S."/>
            <person name="Shimoyama T."/>
            <person name="Ishii S."/>
            <person name="Abe T."/>
            <person name="Watanabe K."/>
        </authorList>
    </citation>
    <scope>NUCLEOTIDE SEQUENCE [LARGE SCALE GENOMIC DNA]</scope>
    <source>
        <strain evidence="23">DSM 13744 / JCM 10971 / SI</strain>
    </source>
</reference>
<dbReference type="NCBIfam" id="NF006375">
    <property type="entry name" value="PRK08609.1"/>
    <property type="match status" value="1"/>
</dbReference>
<evidence type="ECO:0000256" key="15">
    <source>
        <dbReference type="ARBA" id="ARBA00044632"/>
    </source>
</evidence>
<keyword evidence="5" id="KW-0488">Methylation</keyword>
<dbReference type="PRINTS" id="PR00870">
    <property type="entry name" value="DNAPOLXBETA"/>
</dbReference>
<comment type="catalytic activity">
    <reaction evidence="16">
        <text>a 5'-end 2'-deoxyribose-2'-deoxyribonucleotide-DNA = (2E,4S)-4-hydroxypenten-2-al-5-phosphate + a 5'-end 5'-phospho-2'-deoxyribonucleoside-DNA + H(+)</text>
        <dbReference type="Rhea" id="RHEA:76255"/>
        <dbReference type="Rhea" id="RHEA-COMP:13180"/>
        <dbReference type="Rhea" id="RHEA-COMP:18657"/>
        <dbReference type="ChEBI" id="CHEBI:15378"/>
        <dbReference type="ChEBI" id="CHEBI:136412"/>
        <dbReference type="ChEBI" id="CHEBI:195194"/>
        <dbReference type="ChEBI" id="CHEBI:195195"/>
    </reaction>
</comment>
<dbReference type="Gene3D" id="3.30.460.10">
    <property type="entry name" value="Beta Polymerase, domain 2"/>
    <property type="match status" value="1"/>
</dbReference>
<evidence type="ECO:0000256" key="2">
    <source>
        <dbReference type="ARBA" id="ARBA00012417"/>
    </source>
</evidence>
<dbReference type="PANTHER" id="PTHR36928">
    <property type="entry name" value="PHOSPHATASE YCDX-RELATED"/>
    <property type="match status" value="1"/>
</dbReference>
<dbReference type="InterPro" id="IPR016195">
    <property type="entry name" value="Pol/histidinol_Pase-like"/>
</dbReference>
<evidence type="ECO:0000256" key="11">
    <source>
        <dbReference type="ARBA" id="ARBA00023053"/>
    </source>
</evidence>
<comment type="function">
    <text evidence="17">Repair polymerase that plays a key role in base-excision repair. During this process, the damaged base is excised by specific DNA glycosylases, the DNA backbone is nicked at the abasic site by an apurinic/apyrimidic (AP) endonuclease, and POLB removes 5'-deoxyribose-phosphate from the preincised AP site acting as a 5'-deoxyribose-phosphate lyase (5'-dRP lyase); through its DNA polymerase activity, it adds one nucleotide to the 3' end of the arising single-nucleotide gap. Conducts 'gap-filling' DNA synthesis in a stepwise distributive fashion rather than in a processive fashion as for other DNA polymerases. It is also able to cleave sugar-phosphate bonds 3' to an intact AP site, acting as an AP lyase.</text>
</comment>
<feature type="domain" description="Helix-hairpin-helix DNA-binding motif class 1" evidence="19">
    <location>
        <begin position="126"/>
        <end position="145"/>
    </location>
</feature>
<dbReference type="Pfam" id="PF14520">
    <property type="entry name" value="HHH_5"/>
    <property type="match status" value="1"/>
</dbReference>
<dbReference type="InterPro" id="IPR047967">
    <property type="entry name" value="PolX_PHP"/>
</dbReference>
<evidence type="ECO:0000313" key="23">
    <source>
        <dbReference type="Proteomes" id="UP000006556"/>
    </source>
</evidence>
<dbReference type="InterPro" id="IPR022311">
    <property type="entry name" value="PolX-like"/>
</dbReference>
<keyword evidence="22" id="KW-0378">Hydrolase</keyword>
<proteinExistence type="predicted"/>
<keyword evidence="10" id="KW-0548">Nucleotidyltransferase</keyword>
<dbReference type="STRING" id="370438.PTH_1947"/>
<dbReference type="InterPro" id="IPR004013">
    <property type="entry name" value="PHP_dom"/>
</dbReference>
<dbReference type="InterPro" id="IPR043519">
    <property type="entry name" value="NT_sf"/>
</dbReference>
<keyword evidence="6" id="KW-0237">DNA synthesis</keyword>
<comment type="catalytic activity">
    <reaction evidence="18">
        <text>DNA(n) + a 2'-deoxyribonucleoside 5'-triphosphate = DNA(n+1) + diphosphate</text>
        <dbReference type="Rhea" id="RHEA:22508"/>
        <dbReference type="Rhea" id="RHEA-COMP:17339"/>
        <dbReference type="Rhea" id="RHEA-COMP:17340"/>
        <dbReference type="ChEBI" id="CHEBI:33019"/>
        <dbReference type="ChEBI" id="CHEBI:61560"/>
        <dbReference type="ChEBI" id="CHEBI:173112"/>
        <dbReference type="EC" id="2.7.7.7"/>
    </reaction>
</comment>
<dbReference type="EMBL" id="AP009389">
    <property type="protein sequence ID" value="BAF60128.1"/>
    <property type="molecule type" value="Genomic_DNA"/>
</dbReference>
<dbReference type="HOGENOM" id="CLU_017729_1_0_9"/>
<dbReference type="AlphaFoldDB" id="A5D0X4"/>
<dbReference type="KEGG" id="pth:PTH_1947"/>
<dbReference type="InterPro" id="IPR050243">
    <property type="entry name" value="PHP_phosphatase"/>
</dbReference>
<evidence type="ECO:0000256" key="8">
    <source>
        <dbReference type="ARBA" id="ARBA00022763"/>
    </source>
</evidence>
<evidence type="ECO:0000256" key="5">
    <source>
        <dbReference type="ARBA" id="ARBA00022481"/>
    </source>
</evidence>
<evidence type="ECO:0000256" key="3">
    <source>
        <dbReference type="ARBA" id="ARBA00012720"/>
    </source>
</evidence>
<dbReference type="PANTHER" id="PTHR36928:SF1">
    <property type="entry name" value="PHOSPHATASE YCDX-RELATED"/>
    <property type="match status" value="1"/>
</dbReference>
<dbReference type="GO" id="GO:0003887">
    <property type="term" value="F:DNA-directed DNA polymerase activity"/>
    <property type="evidence" value="ECO:0007669"/>
    <property type="project" value="UniProtKB-KW"/>
</dbReference>
<dbReference type="CDD" id="cd07436">
    <property type="entry name" value="PHP_PolX"/>
    <property type="match status" value="1"/>
</dbReference>
<gene>
    <name evidence="22" type="primary">POL4</name>
    <name evidence="22" type="ordered locus">PTH_1947</name>
</gene>
<evidence type="ECO:0000256" key="18">
    <source>
        <dbReference type="ARBA" id="ARBA00049244"/>
    </source>
</evidence>
<dbReference type="InterPro" id="IPR002008">
    <property type="entry name" value="DNA_pol_X_beta-like"/>
</dbReference>
<comment type="subcellular location">
    <subcellularLocation>
        <location evidence="1">Cytoplasm</location>
    </subcellularLocation>
</comment>
<keyword evidence="23" id="KW-1185">Reference proteome</keyword>
<evidence type="ECO:0000256" key="14">
    <source>
        <dbReference type="ARBA" id="ARBA00035726"/>
    </source>
</evidence>
<feature type="domain" description="Polymerase/histidinol phosphatase N-terminal" evidence="20">
    <location>
        <begin position="334"/>
        <end position="413"/>
    </location>
</feature>
<dbReference type="InterPro" id="IPR010996">
    <property type="entry name" value="HHH_MUS81"/>
</dbReference>
<evidence type="ECO:0000256" key="7">
    <source>
        <dbReference type="ARBA" id="ARBA00022705"/>
    </source>
</evidence>
<dbReference type="Pfam" id="PF14791">
    <property type="entry name" value="DNA_pol_B_thumb"/>
    <property type="match status" value="1"/>
</dbReference>
<evidence type="ECO:0000256" key="4">
    <source>
        <dbReference type="ARBA" id="ARBA00020020"/>
    </source>
</evidence>
<evidence type="ECO:0000256" key="12">
    <source>
        <dbReference type="ARBA" id="ARBA00023204"/>
    </source>
</evidence>
<dbReference type="CDD" id="cd00141">
    <property type="entry name" value="NT_POLXc"/>
    <property type="match status" value="1"/>
</dbReference>
<sequence length="567" mass="63332">MQNFEVAWIFHELADLLEFKGEDFFKIRAYRNAARVLACLEEPLEEIWKRGELAKIPGIGKNIAAKINEVLATGHLKKHEELLQEIPPGLLEIMSLPGIGPKRAGLIYRKLGVASLEELARAAREGRVRSLPGMGSKTESDIIRNIEMREDRAGRVLLATARELAGELAGFLKILPGVSRVEAGGSLRRWQETVGDIDLVVAASEPEPVIQAAVAHPRVREITERSGNRFRFQTQWGISVDLEIVPEELFVQALFRSTGSKAHYRKIQGMLAGRGKHVESDFAGRAGKTFEEADIYASLDLPFIPPELREDRGEVEAALQGRLPRLVELKDIKGDLHIHTTWSDGLGTVEQMAARAREKGYQYIAVTDHSQSLKIARGLSLNMLREQHRAIRSLNEQNGDFRILTGIEVDILPKGGLDCPDELLKEADLVVASVHSAFKQDRETMTARIISAVENRNVDIIGHLTGRLIGQREEYALDLERVLEAAASCGTILEINSSPDRLDLNDINARKAREKGIKMAISTDAHDLKRMDEMLYGVSVARRAWLEPGDILNTMDIDELLQFLRKR</sequence>
<dbReference type="SUPFAM" id="SSF81301">
    <property type="entry name" value="Nucleotidyltransferase"/>
    <property type="match status" value="1"/>
</dbReference>
<dbReference type="Pfam" id="PF14716">
    <property type="entry name" value="HHH_8"/>
    <property type="match status" value="1"/>
</dbReference>
<keyword evidence="12" id="KW-0234">DNA repair</keyword>
<dbReference type="Gene3D" id="1.10.150.110">
    <property type="entry name" value="DNA polymerase beta, N-terminal domain-like"/>
    <property type="match status" value="1"/>
</dbReference>
<evidence type="ECO:0000256" key="17">
    <source>
        <dbReference type="ARBA" id="ARBA00045548"/>
    </source>
</evidence>
<dbReference type="Gene3D" id="3.20.20.140">
    <property type="entry name" value="Metal-dependent hydrolases"/>
    <property type="match status" value="1"/>
</dbReference>
<dbReference type="eggNOG" id="COG1796">
    <property type="taxonomic scope" value="Bacteria"/>
</dbReference>
<feature type="domain" description="Helix-hairpin-helix DNA-binding motif class 1" evidence="19">
    <location>
        <begin position="51"/>
        <end position="70"/>
    </location>
</feature>
<evidence type="ECO:0000259" key="21">
    <source>
        <dbReference type="SMART" id="SM00483"/>
    </source>
</evidence>
<keyword evidence="8" id="KW-0227">DNA damage</keyword>
<comment type="catalytic activity">
    <reaction evidence="15">
        <text>2'-deoxyribonucleotide-(2'-deoxyribose 5'-phosphate)-2'-deoxyribonucleotide-DNA = a 3'-end 2'-deoxyribonucleotide-(2,3-dehydro-2,3-deoxyribose 5'-phosphate)-DNA + a 5'-end 5'-phospho-2'-deoxyribonucleoside-DNA + H(+)</text>
        <dbReference type="Rhea" id="RHEA:66592"/>
        <dbReference type="Rhea" id="RHEA-COMP:13180"/>
        <dbReference type="Rhea" id="RHEA-COMP:16897"/>
        <dbReference type="Rhea" id="RHEA-COMP:17067"/>
        <dbReference type="ChEBI" id="CHEBI:15378"/>
        <dbReference type="ChEBI" id="CHEBI:136412"/>
        <dbReference type="ChEBI" id="CHEBI:157695"/>
        <dbReference type="ChEBI" id="CHEBI:167181"/>
        <dbReference type="EC" id="4.2.99.18"/>
    </reaction>
</comment>
<dbReference type="eggNOG" id="COG1387">
    <property type="taxonomic scope" value="Bacteria"/>
</dbReference>
<keyword evidence="10" id="KW-0808">Transferase</keyword>
<dbReference type="GO" id="GO:0008270">
    <property type="term" value="F:zinc ion binding"/>
    <property type="evidence" value="ECO:0007669"/>
    <property type="project" value="TreeGrafter"/>
</dbReference>
<dbReference type="InterPro" id="IPR027421">
    <property type="entry name" value="DNA_pol_lamdba_lyase_dom_sf"/>
</dbReference>
<evidence type="ECO:0000256" key="16">
    <source>
        <dbReference type="ARBA" id="ARBA00044678"/>
    </source>
</evidence>
<evidence type="ECO:0000259" key="20">
    <source>
        <dbReference type="SMART" id="SM00481"/>
    </source>
</evidence>
<dbReference type="GO" id="GO:0042578">
    <property type="term" value="F:phosphoric ester hydrolase activity"/>
    <property type="evidence" value="ECO:0007669"/>
    <property type="project" value="TreeGrafter"/>
</dbReference>
<dbReference type="SMART" id="SM00278">
    <property type="entry name" value="HhH1"/>
    <property type="match status" value="3"/>
</dbReference>
<evidence type="ECO:0000256" key="13">
    <source>
        <dbReference type="ARBA" id="ARBA00035717"/>
    </source>
</evidence>
<accession>A5D0X4</accession>
<organism evidence="22 23">
    <name type="scientific">Pelotomaculum thermopropionicum (strain DSM 13744 / JCM 10971 / SI)</name>
    <dbReference type="NCBI Taxonomy" id="370438"/>
    <lineage>
        <taxon>Bacteria</taxon>
        <taxon>Bacillati</taxon>
        <taxon>Bacillota</taxon>
        <taxon>Clostridia</taxon>
        <taxon>Eubacteriales</taxon>
        <taxon>Desulfotomaculaceae</taxon>
        <taxon>Pelotomaculum</taxon>
    </lineage>
</organism>
<dbReference type="SUPFAM" id="SSF47781">
    <property type="entry name" value="RuvA domain 2-like"/>
    <property type="match status" value="1"/>
</dbReference>
<dbReference type="EC" id="2.7.7.7" evidence="2"/>
<evidence type="ECO:0000259" key="19">
    <source>
        <dbReference type="SMART" id="SM00278"/>
    </source>
</evidence>
<dbReference type="SUPFAM" id="SSF47802">
    <property type="entry name" value="DNA polymerase beta, N-terminal domain-like"/>
    <property type="match status" value="1"/>
</dbReference>
<feature type="domain" description="Helix-hairpin-helix DNA-binding motif class 1" evidence="19">
    <location>
        <begin position="91"/>
        <end position="110"/>
    </location>
</feature>
<dbReference type="SMART" id="SM00483">
    <property type="entry name" value="POLXc"/>
    <property type="match status" value="1"/>
</dbReference>
<keyword evidence="10" id="KW-0239">DNA-directed DNA polymerase</keyword>
<dbReference type="InterPro" id="IPR003141">
    <property type="entry name" value="Pol/His_phosphatase_N"/>
</dbReference>
<keyword evidence="9" id="KW-0832">Ubl conjugation</keyword>
<evidence type="ECO:0000313" key="22">
    <source>
        <dbReference type="EMBL" id="BAF60128.1"/>
    </source>
</evidence>
<protein>
    <recommendedName>
        <fullName evidence="4">DNA polymerase beta</fullName>
        <ecNumber evidence="2">2.7.7.7</ecNumber>
        <ecNumber evidence="3">4.2.99.18</ecNumber>
    </recommendedName>
    <alternativeName>
        <fullName evidence="13">5'-deoxyribose-phosphate lyase</fullName>
    </alternativeName>
    <alternativeName>
        <fullName evidence="14">AP lyase</fullName>
    </alternativeName>
</protein>
<feature type="domain" description="DNA-directed DNA polymerase X" evidence="21">
    <location>
        <begin position="1"/>
        <end position="310"/>
    </location>
</feature>
<dbReference type="InterPro" id="IPR010994">
    <property type="entry name" value="RuvA_2-like"/>
</dbReference>
<evidence type="ECO:0000256" key="9">
    <source>
        <dbReference type="ARBA" id="ARBA00022843"/>
    </source>
</evidence>
<dbReference type="Gene3D" id="1.10.150.20">
    <property type="entry name" value="5' to 3' exonuclease, C-terminal subdomain"/>
    <property type="match status" value="1"/>
</dbReference>